<dbReference type="EC" id="2.4.99.18" evidence="6"/>
<comment type="cofactor">
    <cofactor evidence="1">
        <name>Mn(2+)</name>
        <dbReference type="ChEBI" id="CHEBI:29035"/>
    </cofactor>
</comment>
<evidence type="ECO:0000256" key="7">
    <source>
        <dbReference type="ARBA" id="ARBA00022574"/>
    </source>
</evidence>
<evidence type="ECO:0000256" key="20">
    <source>
        <dbReference type="ARBA" id="ARBA00048829"/>
    </source>
</evidence>
<dbReference type="Pfam" id="PF21436">
    <property type="entry name" value="STT3-PglB_core"/>
    <property type="match status" value="1"/>
</dbReference>
<comment type="similarity">
    <text evidence="5">Belongs to the STT3 family.</text>
</comment>
<gene>
    <name evidence="27" type="ORF">CAUJ_LOCUS6399</name>
</gene>
<evidence type="ECO:0000256" key="24">
    <source>
        <dbReference type="SAM" id="Phobius"/>
    </source>
</evidence>
<comment type="subunit">
    <text evidence="21">Component of the oligosaccharyltransferase (OST) complex. There are 2 OST complexes, OST-A and OST-B, which contain STT3A or STT3B as catalytic subunit, respectively. OST-A and OST-B contain common core subunits RPN1, RPN2, OST48, OST4, DAD1 and TMEM258, and OST-A contains DC2/OSTC and KRTCAP2/KCP2 specific accessory subunits. OST-A complex assembly occurs through the formation of 3 subcomplexes. Subcomplex 1 contains RPN1 and TMEM258, subcomplex 2 contains the OST-A-specific subunits STT3A, DC2/OSTC, and KCP2 as well as the core subunit OST4, and subcomplex 3 contains RPN2, DAD1, and OST48. The OST-A complex can form stable complexes with the Sec61 complex or with both the Sec61 and TRAP complexes.</text>
</comment>
<keyword evidence="12" id="KW-0677">Repeat</keyword>
<evidence type="ECO:0000256" key="9">
    <source>
        <dbReference type="ARBA" id="ARBA00022679"/>
    </source>
</evidence>
<dbReference type="AlphaFoldDB" id="A0A8S1HBC3"/>
<keyword evidence="11" id="KW-0479">Metal-binding</keyword>
<evidence type="ECO:0000256" key="10">
    <source>
        <dbReference type="ARBA" id="ARBA00022692"/>
    </source>
</evidence>
<evidence type="ECO:0000256" key="2">
    <source>
        <dbReference type="ARBA" id="ARBA00001946"/>
    </source>
</evidence>
<organism evidence="27 28">
    <name type="scientific">Caenorhabditis auriculariae</name>
    <dbReference type="NCBI Taxonomy" id="2777116"/>
    <lineage>
        <taxon>Eukaryota</taxon>
        <taxon>Metazoa</taxon>
        <taxon>Ecdysozoa</taxon>
        <taxon>Nematoda</taxon>
        <taxon>Chromadorea</taxon>
        <taxon>Rhabditida</taxon>
        <taxon>Rhabditina</taxon>
        <taxon>Rhabditomorpha</taxon>
        <taxon>Rhabditoidea</taxon>
        <taxon>Rhabditidae</taxon>
        <taxon>Peloderinae</taxon>
        <taxon>Caenorhabditis</taxon>
    </lineage>
</organism>
<feature type="transmembrane region" description="Helical" evidence="24">
    <location>
        <begin position="254"/>
        <end position="272"/>
    </location>
</feature>
<evidence type="ECO:0000256" key="15">
    <source>
        <dbReference type="ARBA" id="ARBA00022989"/>
    </source>
</evidence>
<dbReference type="GO" id="GO:0005789">
    <property type="term" value="C:endoplasmic reticulum membrane"/>
    <property type="evidence" value="ECO:0007669"/>
    <property type="project" value="UniProtKB-SubCell"/>
</dbReference>
<feature type="domain" description="Oligosaccharyl transferase STT3 N-terminal" evidence="25">
    <location>
        <begin position="21"/>
        <end position="128"/>
    </location>
</feature>
<evidence type="ECO:0000256" key="12">
    <source>
        <dbReference type="ARBA" id="ARBA00022737"/>
    </source>
</evidence>
<dbReference type="SMART" id="SM00320">
    <property type="entry name" value="WD40"/>
    <property type="match status" value="1"/>
</dbReference>
<dbReference type="GO" id="GO:0018279">
    <property type="term" value="P:protein N-linked glycosylation via asparagine"/>
    <property type="evidence" value="ECO:0007669"/>
    <property type="project" value="TreeGrafter"/>
</dbReference>
<feature type="transmembrane region" description="Helical" evidence="24">
    <location>
        <begin position="195"/>
        <end position="216"/>
    </location>
</feature>
<comment type="caution">
    <text evidence="27">The sequence shown here is derived from an EMBL/GenBank/DDBJ whole genome shotgun (WGS) entry which is preliminary data.</text>
</comment>
<keyword evidence="28" id="KW-1185">Reference proteome</keyword>
<dbReference type="SMART" id="SM00667">
    <property type="entry name" value="LisH"/>
    <property type="match status" value="1"/>
</dbReference>
<comment type="cofactor">
    <cofactor evidence="2">
        <name>Mg(2+)</name>
        <dbReference type="ChEBI" id="CHEBI:18420"/>
    </cofactor>
</comment>
<dbReference type="InterPro" id="IPR048307">
    <property type="entry name" value="STT3_N"/>
</dbReference>
<dbReference type="EMBL" id="CAJGYM010000016">
    <property type="protein sequence ID" value="CAD6190480.1"/>
    <property type="molecule type" value="Genomic_DNA"/>
</dbReference>
<dbReference type="Gene3D" id="3.40.50.12610">
    <property type="match status" value="1"/>
</dbReference>
<dbReference type="SUPFAM" id="SSF50978">
    <property type="entry name" value="WD40 repeat-like"/>
    <property type="match status" value="1"/>
</dbReference>
<protein>
    <recommendedName>
        <fullName evidence="19">Dolichyl-diphosphooligosaccharide--protein glycosyltransferase subunit STT3A</fullName>
        <ecNumber evidence="6">2.4.99.18</ecNumber>
    </recommendedName>
</protein>
<keyword evidence="14" id="KW-0460">Magnesium</keyword>
<evidence type="ECO:0000313" key="27">
    <source>
        <dbReference type="EMBL" id="CAD6190480.1"/>
    </source>
</evidence>
<feature type="transmembrane region" description="Helical" evidence="24">
    <location>
        <begin position="152"/>
        <end position="170"/>
    </location>
</feature>
<dbReference type="PROSITE" id="PS50294">
    <property type="entry name" value="WD_REPEATS_REGION"/>
    <property type="match status" value="1"/>
</dbReference>
<feature type="domain" description="STT3/PglB/AglB core" evidence="26">
    <location>
        <begin position="508"/>
        <end position="565"/>
    </location>
</feature>
<evidence type="ECO:0000256" key="17">
    <source>
        <dbReference type="ARBA" id="ARBA00023180"/>
    </source>
</evidence>
<feature type="transmembrane region" description="Helical" evidence="24">
    <location>
        <begin position="284"/>
        <end position="306"/>
    </location>
</feature>
<feature type="transmembrane region" description="Helical" evidence="24">
    <location>
        <begin position="20"/>
        <end position="39"/>
    </location>
</feature>
<dbReference type="Gene3D" id="1.20.960.30">
    <property type="match status" value="1"/>
</dbReference>
<evidence type="ECO:0000256" key="5">
    <source>
        <dbReference type="ARBA" id="ARBA00010810"/>
    </source>
</evidence>
<feature type="repeat" description="WD" evidence="22">
    <location>
        <begin position="1121"/>
        <end position="1162"/>
    </location>
</feature>
<keyword evidence="9" id="KW-0808">Transferase</keyword>
<dbReference type="InterPro" id="IPR036322">
    <property type="entry name" value="WD40_repeat_dom_sf"/>
</dbReference>
<evidence type="ECO:0000256" key="18">
    <source>
        <dbReference type="ARBA" id="ARBA00023211"/>
    </source>
</evidence>
<dbReference type="GO" id="GO:0004579">
    <property type="term" value="F:dolichyl-diphosphooligosaccharide-protein glycotransferase activity"/>
    <property type="evidence" value="ECO:0007669"/>
    <property type="project" value="UniProtKB-EC"/>
</dbReference>
<evidence type="ECO:0000256" key="8">
    <source>
        <dbReference type="ARBA" id="ARBA00022676"/>
    </source>
</evidence>
<dbReference type="GO" id="GO:0043687">
    <property type="term" value="P:post-translational protein modification"/>
    <property type="evidence" value="ECO:0007669"/>
    <property type="project" value="TreeGrafter"/>
</dbReference>
<feature type="transmembrane region" description="Helical" evidence="24">
    <location>
        <begin position="443"/>
        <end position="464"/>
    </location>
</feature>
<evidence type="ECO:0000256" key="23">
    <source>
        <dbReference type="SAM" id="MobiDB-lite"/>
    </source>
</evidence>
<dbReference type="GO" id="GO:0046872">
    <property type="term" value="F:metal ion binding"/>
    <property type="evidence" value="ECO:0007669"/>
    <property type="project" value="UniProtKB-KW"/>
</dbReference>
<dbReference type="PROSITE" id="PS50082">
    <property type="entry name" value="WD_REPEATS_2"/>
    <property type="match status" value="1"/>
</dbReference>
<dbReference type="OrthoDB" id="10261066at2759"/>
<evidence type="ECO:0000256" key="14">
    <source>
        <dbReference type="ARBA" id="ARBA00022842"/>
    </source>
</evidence>
<dbReference type="PANTHER" id="PTHR13872">
    <property type="entry name" value="DOLICHYL-DIPHOSPHOOLIGOSACCHARIDE--PROTEIN GLYCOSYLTRANSFERASE SUBUNIT"/>
    <property type="match status" value="1"/>
</dbReference>
<keyword evidence="10 24" id="KW-0812">Transmembrane</keyword>
<evidence type="ECO:0000256" key="21">
    <source>
        <dbReference type="ARBA" id="ARBA00062993"/>
    </source>
</evidence>
<evidence type="ECO:0000256" key="11">
    <source>
        <dbReference type="ARBA" id="ARBA00022723"/>
    </source>
</evidence>
<dbReference type="InterPro" id="IPR048999">
    <property type="entry name" value="STT3-PglB_core"/>
</dbReference>
<dbReference type="InterPro" id="IPR019775">
    <property type="entry name" value="WD40_repeat_CS"/>
</dbReference>
<feature type="domain" description="Oligosaccharyl transferase STT3 N-terminal" evidence="25">
    <location>
        <begin position="143"/>
        <end position="403"/>
    </location>
</feature>
<keyword evidence="15 24" id="KW-1133">Transmembrane helix</keyword>
<keyword evidence="16 24" id="KW-0472">Membrane</keyword>
<dbReference type="PANTHER" id="PTHR13872:SF43">
    <property type="entry name" value="DOLICHYL-DIPHOSPHOOLIGOSACCHARIDE--PROTEIN GLYCOSYLTRANSFERASE SUBUNIT STT3A"/>
    <property type="match status" value="1"/>
</dbReference>
<accession>A0A8S1HBC3</accession>
<comment type="catalytic activity">
    <reaction evidence="20">
        <text>a di-trans,poly-cis-dolichyl diphosphooligosaccharide + L-asparaginyl-[protein] = N(4)-(oligosaccharide-(1-&gt;4)-N-acetyl-beta-D-glucosaminyl-(1-&gt;4)-N-acetyl-beta-D-glucosaminyl)-L-asparaginyl-[protein] + a di-trans,poly-cis-dolichyl diphosphate + H(+)</text>
        <dbReference type="Rhea" id="RHEA:22980"/>
        <dbReference type="Rhea" id="RHEA-COMP:12804"/>
        <dbReference type="Rhea" id="RHEA-COMP:12805"/>
        <dbReference type="Rhea" id="RHEA-COMP:19506"/>
        <dbReference type="Rhea" id="RHEA-COMP:19509"/>
        <dbReference type="ChEBI" id="CHEBI:15378"/>
        <dbReference type="ChEBI" id="CHEBI:50347"/>
        <dbReference type="ChEBI" id="CHEBI:57497"/>
        <dbReference type="ChEBI" id="CHEBI:57570"/>
        <dbReference type="ChEBI" id="CHEBI:132529"/>
        <dbReference type="EC" id="2.4.99.18"/>
    </reaction>
</comment>
<evidence type="ECO:0000256" key="19">
    <source>
        <dbReference type="ARBA" id="ARBA00040922"/>
    </source>
</evidence>
<dbReference type="PROSITE" id="PS00678">
    <property type="entry name" value="WD_REPEATS_1"/>
    <property type="match status" value="1"/>
</dbReference>
<name>A0A8S1HBC3_9PELO</name>
<feature type="transmembrane region" description="Helical" evidence="24">
    <location>
        <begin position="223"/>
        <end position="242"/>
    </location>
</feature>
<evidence type="ECO:0000256" key="13">
    <source>
        <dbReference type="ARBA" id="ARBA00022824"/>
    </source>
</evidence>
<comment type="subcellular location">
    <subcellularLocation>
        <location evidence="3">Endoplasmic reticulum membrane</location>
        <topology evidence="3">Multi-pass membrane protein</topology>
    </subcellularLocation>
</comment>
<evidence type="ECO:0000256" key="4">
    <source>
        <dbReference type="ARBA" id="ARBA00004922"/>
    </source>
</evidence>
<evidence type="ECO:0000256" key="6">
    <source>
        <dbReference type="ARBA" id="ARBA00012605"/>
    </source>
</evidence>
<sequence length="1204" mass="135970">MEQLLKHLPHWSTEKKEVALRLIILLVASLTAFTVRLFAVVRYESVIHEYDPYFNYRTTQYLTANGYYNFHNWFDDRSWYPLGRIIGGTIYPGLMVTSAFIFNVMNSMNLSIHIREVCVFLAPLFSAFYCPGDFSSHKRTQEYRRRSVAGSYDNEAIAIFAMLFTFYLWIKAVKTGSISYSVLCSFAYFYMVSSWGGYVFLINIMPLHILALLITGRFNRKHYIAWSTVYSIGTILSMQIPFVGFQPILTSEHMGALGVFGICQLVVFSQYLQSKMSKASYDLLFRSVLYGLGFAMLATIVLLSIFGKIAPWTGRFYSLLDPSYAKNYIPIIASVSEHQPTAWSSFYFDLHILVFTFPVGLYYCFRNLSDHNIFIILYAVTSMYFSGVMVRLMLVLAPVMCIMGGIALNGVLSGFAKNFEDQPIAKSKKDIQKAQNYPYKKEVATGVYAMILFLGVSYIFHSVWVTKESYSSPSIVLSARGARGQEIIFDDFREAYYWLRQNTPEDAKIMSWWDYGYQITAIANRTVIVDNNTWNNTHISRVGQAMASSEKDAYEIMRELDVDYVLVIFGGVIGYSSDDINKFLWMIRIGGSTPEGKHIKETDFYTRDGEYRIDKSASSTMLNSLLYKLSYYRFGYTFIAQGYPTGFDRVRNAEIGNKDFELEYLEEAYTTERWLVRIYRVKKPKNRNVLNLAACETEVTMNCCPNQLNSLVWRHLRDSGYHRSAYLFYTECGLAEAGLADKIESLPRGSLLNVVQKGVLYTEAVQPKEIRDVRTDQVTVFEAAGLVVEPERRETSRQDNLEDIIDVVGTSGPSSDVPRETNAAVESNETDNEKAPLSGSPLFVSQHNETVSSETVPSGPTLGNQEMVSHSSDFSTSLTALKPELPAPTFQPCELGGPKELTPNTLVKEEGTNNFLNSTLANLTKNIVPASYGEHLPQSFRAILRDAPSSSSSISLSPELLAILTSTDPSFLNAQFTLLPPVLASSTTFSVPSLTFCPPVVSSVAPTLPPQRILRFNPPPIMPALPTMVSPKVPVKTETSSNEKSVTEAPPIEKMMTRSRTRPLVSDPPTLPPVVAPKKERRHKLASLREHFCSLARAKQITRHPQVTTGLHFEPCSYQLFHRHRGEIFNSAWNPLIDYLVTGSADSDARIWDLTEVNSRKYEGSNVDTITRRLPHHTEAPDTPEAISRKVRNHDLMKKCFEIL</sequence>
<feature type="region of interest" description="Disordered" evidence="23">
    <location>
        <begin position="807"/>
        <end position="840"/>
    </location>
</feature>
<evidence type="ECO:0000256" key="22">
    <source>
        <dbReference type="PROSITE-ProRule" id="PRU00221"/>
    </source>
</evidence>
<dbReference type="Pfam" id="PF02516">
    <property type="entry name" value="STT3"/>
    <property type="match status" value="2"/>
</dbReference>
<keyword evidence="7 22" id="KW-0853">WD repeat</keyword>
<keyword evidence="17" id="KW-0325">Glycoprotein</keyword>
<reference evidence="27" key="1">
    <citation type="submission" date="2020-10" db="EMBL/GenBank/DDBJ databases">
        <authorList>
            <person name="Kikuchi T."/>
        </authorList>
    </citation>
    <scope>NUCLEOTIDE SEQUENCE</scope>
    <source>
        <strain evidence="27">NKZ352</strain>
    </source>
</reference>
<dbReference type="InterPro" id="IPR001680">
    <property type="entry name" value="WD40_rpt"/>
</dbReference>
<dbReference type="FunFam" id="3.40.50.12610:FF:000002">
    <property type="entry name" value="dolichyl-diphosphooligosaccharide--protein glycosyltransferase subunit STT3A"/>
    <property type="match status" value="1"/>
</dbReference>
<evidence type="ECO:0000256" key="16">
    <source>
        <dbReference type="ARBA" id="ARBA00023136"/>
    </source>
</evidence>
<evidence type="ECO:0000259" key="26">
    <source>
        <dbReference type="Pfam" id="PF21436"/>
    </source>
</evidence>
<comment type="pathway">
    <text evidence="4">Protein modification; protein glycosylation.</text>
</comment>
<dbReference type="Proteomes" id="UP000835052">
    <property type="component" value="Unassembled WGS sequence"/>
</dbReference>
<dbReference type="PROSITE" id="PS50896">
    <property type="entry name" value="LISH"/>
    <property type="match status" value="1"/>
</dbReference>
<evidence type="ECO:0000256" key="1">
    <source>
        <dbReference type="ARBA" id="ARBA00001936"/>
    </source>
</evidence>
<dbReference type="InterPro" id="IPR006594">
    <property type="entry name" value="LisH"/>
</dbReference>
<feature type="transmembrane region" description="Helical" evidence="24">
    <location>
        <begin position="85"/>
        <end position="106"/>
    </location>
</feature>
<evidence type="ECO:0000313" key="28">
    <source>
        <dbReference type="Proteomes" id="UP000835052"/>
    </source>
</evidence>
<feature type="transmembrane region" description="Helical" evidence="24">
    <location>
        <begin position="396"/>
        <end position="416"/>
    </location>
</feature>
<feature type="transmembrane region" description="Helical" evidence="24">
    <location>
        <begin position="372"/>
        <end position="390"/>
    </location>
</feature>
<dbReference type="InterPro" id="IPR003674">
    <property type="entry name" value="Oligo_trans_STT3"/>
</dbReference>
<dbReference type="InterPro" id="IPR015943">
    <property type="entry name" value="WD40/YVTN_repeat-like_dom_sf"/>
</dbReference>
<feature type="transmembrane region" description="Helical" evidence="24">
    <location>
        <begin position="346"/>
        <end position="365"/>
    </location>
</feature>
<proteinExistence type="inferred from homology"/>
<keyword evidence="18" id="KW-0464">Manganese</keyword>
<keyword evidence="13" id="KW-0256">Endoplasmic reticulum</keyword>
<evidence type="ECO:0000259" key="25">
    <source>
        <dbReference type="Pfam" id="PF02516"/>
    </source>
</evidence>
<evidence type="ECO:0000256" key="3">
    <source>
        <dbReference type="ARBA" id="ARBA00004477"/>
    </source>
</evidence>
<dbReference type="Gene3D" id="2.130.10.10">
    <property type="entry name" value="YVTN repeat-like/Quinoprotein amine dehydrogenase"/>
    <property type="match status" value="1"/>
</dbReference>
<keyword evidence="8" id="KW-0328">Glycosyltransferase</keyword>